<name>A0AA38P634_9AGAR</name>
<dbReference type="AlphaFoldDB" id="A0AA38P634"/>
<dbReference type="Proteomes" id="UP001163846">
    <property type="component" value="Unassembled WGS sequence"/>
</dbReference>
<organism evidence="1 2">
    <name type="scientific">Lentinula raphanica</name>
    <dbReference type="NCBI Taxonomy" id="153919"/>
    <lineage>
        <taxon>Eukaryota</taxon>
        <taxon>Fungi</taxon>
        <taxon>Dikarya</taxon>
        <taxon>Basidiomycota</taxon>
        <taxon>Agaricomycotina</taxon>
        <taxon>Agaricomycetes</taxon>
        <taxon>Agaricomycetidae</taxon>
        <taxon>Agaricales</taxon>
        <taxon>Marasmiineae</taxon>
        <taxon>Omphalotaceae</taxon>
        <taxon>Lentinula</taxon>
    </lineage>
</organism>
<evidence type="ECO:0000313" key="2">
    <source>
        <dbReference type="Proteomes" id="UP001163846"/>
    </source>
</evidence>
<accession>A0AA38P634</accession>
<reference evidence="1" key="1">
    <citation type="submission" date="2022-08" db="EMBL/GenBank/DDBJ databases">
        <authorList>
            <consortium name="DOE Joint Genome Institute"/>
            <person name="Min B."/>
            <person name="Riley R."/>
            <person name="Sierra-Patev S."/>
            <person name="Naranjo-Ortiz M."/>
            <person name="Looney B."/>
            <person name="Konkel Z."/>
            <person name="Slot J.C."/>
            <person name="Sakamoto Y."/>
            <person name="Steenwyk J.L."/>
            <person name="Rokas A."/>
            <person name="Carro J."/>
            <person name="Camarero S."/>
            <person name="Ferreira P."/>
            <person name="Molpeceres G."/>
            <person name="Ruiz-Duenas F.J."/>
            <person name="Serrano A."/>
            <person name="Henrissat B."/>
            <person name="Drula E."/>
            <person name="Hughes K.W."/>
            <person name="Mata J.L."/>
            <person name="Ishikawa N.K."/>
            <person name="Vargas-Isla R."/>
            <person name="Ushijima S."/>
            <person name="Smith C.A."/>
            <person name="Ahrendt S."/>
            <person name="Andreopoulos W."/>
            <person name="He G."/>
            <person name="Labutti K."/>
            <person name="Lipzen A."/>
            <person name="Ng V."/>
            <person name="Sandor L."/>
            <person name="Barry K."/>
            <person name="Martinez A.T."/>
            <person name="Xiao Y."/>
            <person name="Gibbons J.G."/>
            <person name="Terashima K."/>
            <person name="Hibbett D.S."/>
            <person name="Grigoriev I.V."/>
        </authorList>
    </citation>
    <scope>NUCLEOTIDE SEQUENCE</scope>
    <source>
        <strain evidence="1">TFB9207</strain>
    </source>
</reference>
<proteinExistence type="predicted"/>
<sequence>MASGSYTSGDGGSFNPASYTRHFLGSPMSYRSVSGSYNGRLLGYPGSVGSITMGSPMDV</sequence>
<keyword evidence="2" id="KW-1185">Reference proteome</keyword>
<comment type="caution">
    <text evidence="1">The sequence shown here is derived from an EMBL/GenBank/DDBJ whole genome shotgun (WGS) entry which is preliminary data.</text>
</comment>
<evidence type="ECO:0000313" key="1">
    <source>
        <dbReference type="EMBL" id="KAJ3837022.1"/>
    </source>
</evidence>
<protein>
    <submittedName>
        <fullName evidence="1">Uncharacterized protein</fullName>
    </submittedName>
</protein>
<gene>
    <name evidence="1" type="ORF">F5878DRAFT_540199</name>
</gene>
<dbReference type="EMBL" id="MU806277">
    <property type="protein sequence ID" value="KAJ3837022.1"/>
    <property type="molecule type" value="Genomic_DNA"/>
</dbReference>